<reference evidence="1" key="2">
    <citation type="journal article" date="2015" name="Fish Shellfish Immunol.">
        <title>Early steps in the European eel (Anguilla anguilla)-Vibrio vulnificus interaction in the gills: Role of the RtxA13 toxin.</title>
        <authorList>
            <person name="Callol A."/>
            <person name="Pajuelo D."/>
            <person name="Ebbesson L."/>
            <person name="Teles M."/>
            <person name="MacKenzie S."/>
            <person name="Amaro C."/>
        </authorList>
    </citation>
    <scope>NUCLEOTIDE SEQUENCE</scope>
</reference>
<reference evidence="1" key="1">
    <citation type="submission" date="2014-11" db="EMBL/GenBank/DDBJ databases">
        <authorList>
            <person name="Amaro Gonzalez C."/>
        </authorList>
    </citation>
    <scope>NUCLEOTIDE SEQUENCE</scope>
</reference>
<name>A0A0E9T8T9_ANGAN</name>
<dbReference type="EMBL" id="GBXM01059317">
    <property type="protein sequence ID" value="JAH49260.1"/>
    <property type="molecule type" value="Transcribed_RNA"/>
</dbReference>
<protein>
    <submittedName>
        <fullName evidence="1">Uncharacterized protein</fullName>
    </submittedName>
</protein>
<accession>A0A0E9T8T9</accession>
<evidence type="ECO:0000313" key="1">
    <source>
        <dbReference type="EMBL" id="JAH49260.1"/>
    </source>
</evidence>
<organism evidence="1">
    <name type="scientific">Anguilla anguilla</name>
    <name type="common">European freshwater eel</name>
    <name type="synonym">Muraena anguilla</name>
    <dbReference type="NCBI Taxonomy" id="7936"/>
    <lineage>
        <taxon>Eukaryota</taxon>
        <taxon>Metazoa</taxon>
        <taxon>Chordata</taxon>
        <taxon>Craniata</taxon>
        <taxon>Vertebrata</taxon>
        <taxon>Euteleostomi</taxon>
        <taxon>Actinopterygii</taxon>
        <taxon>Neopterygii</taxon>
        <taxon>Teleostei</taxon>
        <taxon>Anguilliformes</taxon>
        <taxon>Anguillidae</taxon>
        <taxon>Anguilla</taxon>
    </lineage>
</organism>
<dbReference type="AlphaFoldDB" id="A0A0E9T8T9"/>
<proteinExistence type="predicted"/>
<sequence>MDIQTELYVRASGRCCFFSYQTSRDLRLALI</sequence>